<organism evidence="2 3">
    <name type="scientific">Haemaphysalis longicornis</name>
    <name type="common">Bush tick</name>
    <dbReference type="NCBI Taxonomy" id="44386"/>
    <lineage>
        <taxon>Eukaryota</taxon>
        <taxon>Metazoa</taxon>
        <taxon>Ecdysozoa</taxon>
        <taxon>Arthropoda</taxon>
        <taxon>Chelicerata</taxon>
        <taxon>Arachnida</taxon>
        <taxon>Acari</taxon>
        <taxon>Parasitiformes</taxon>
        <taxon>Ixodida</taxon>
        <taxon>Ixodoidea</taxon>
        <taxon>Ixodidae</taxon>
        <taxon>Haemaphysalinae</taxon>
        <taxon>Haemaphysalis</taxon>
    </lineage>
</organism>
<protein>
    <submittedName>
        <fullName evidence="2">Uncharacterized protein</fullName>
    </submittedName>
</protein>
<accession>A0A9J6H9S4</accession>
<dbReference type="OMA" id="CRAREHK"/>
<keyword evidence="1" id="KW-0472">Membrane</keyword>
<dbReference type="Proteomes" id="UP000821853">
    <property type="component" value="Unassembled WGS sequence"/>
</dbReference>
<sequence>MAATGLMAEALQLLLFSPLSTFSVLVWLAALALHALSPRLQPRGSRPRLVARESDFSRFLATAIPALTQAYAPPAWARNPTVQSLLAATVLRRSTDVPFFRTHLQLRDRGLVALDWAGSTPSAPPANPDESLVIVLVLPELGRGPCSVGDTCRAIIGRGMRPVVLSQRGHAGCPLTTPRLQASALSSGRSSRGS</sequence>
<gene>
    <name evidence="2" type="ORF">HPB48_025547</name>
</gene>
<name>A0A9J6H9S4_HAELO</name>
<reference evidence="2 3" key="1">
    <citation type="journal article" date="2020" name="Cell">
        <title>Large-Scale Comparative Analyses of Tick Genomes Elucidate Their Genetic Diversity and Vector Capacities.</title>
        <authorList>
            <consortium name="Tick Genome and Microbiome Consortium (TIGMIC)"/>
            <person name="Jia N."/>
            <person name="Wang J."/>
            <person name="Shi W."/>
            <person name="Du L."/>
            <person name="Sun Y."/>
            <person name="Zhan W."/>
            <person name="Jiang J.F."/>
            <person name="Wang Q."/>
            <person name="Zhang B."/>
            <person name="Ji P."/>
            <person name="Bell-Sakyi L."/>
            <person name="Cui X.M."/>
            <person name="Yuan T.T."/>
            <person name="Jiang B.G."/>
            <person name="Yang W.F."/>
            <person name="Lam T.T."/>
            <person name="Chang Q.C."/>
            <person name="Ding S.J."/>
            <person name="Wang X.J."/>
            <person name="Zhu J.G."/>
            <person name="Ruan X.D."/>
            <person name="Zhao L."/>
            <person name="Wei J.T."/>
            <person name="Ye R.Z."/>
            <person name="Que T.C."/>
            <person name="Du C.H."/>
            <person name="Zhou Y.H."/>
            <person name="Cheng J.X."/>
            <person name="Dai P.F."/>
            <person name="Guo W.B."/>
            <person name="Han X.H."/>
            <person name="Huang E.J."/>
            <person name="Li L.F."/>
            <person name="Wei W."/>
            <person name="Gao Y.C."/>
            <person name="Liu J.Z."/>
            <person name="Shao H.Z."/>
            <person name="Wang X."/>
            <person name="Wang C.C."/>
            <person name="Yang T.C."/>
            <person name="Huo Q.B."/>
            <person name="Li W."/>
            <person name="Chen H.Y."/>
            <person name="Chen S.E."/>
            <person name="Zhou L.G."/>
            <person name="Ni X.B."/>
            <person name="Tian J.H."/>
            <person name="Sheng Y."/>
            <person name="Liu T."/>
            <person name="Pan Y.S."/>
            <person name="Xia L.Y."/>
            <person name="Li J."/>
            <person name="Zhao F."/>
            <person name="Cao W.C."/>
        </authorList>
    </citation>
    <scope>NUCLEOTIDE SEQUENCE [LARGE SCALE GENOMIC DNA]</scope>
    <source>
        <strain evidence="2">HaeL-2018</strain>
    </source>
</reference>
<dbReference type="InterPro" id="IPR050960">
    <property type="entry name" value="AB_hydrolase_4_sf"/>
</dbReference>
<evidence type="ECO:0000313" key="3">
    <source>
        <dbReference type="Proteomes" id="UP000821853"/>
    </source>
</evidence>
<evidence type="ECO:0000256" key="1">
    <source>
        <dbReference type="SAM" id="Phobius"/>
    </source>
</evidence>
<keyword evidence="3" id="KW-1185">Reference proteome</keyword>
<keyword evidence="1" id="KW-1133">Transmembrane helix</keyword>
<proteinExistence type="predicted"/>
<dbReference type="PANTHER" id="PTHR10794:SF93">
    <property type="entry name" value="SERINE AMINOPEPTIDASE S33 DOMAIN-CONTAINING PROTEIN"/>
    <property type="match status" value="1"/>
</dbReference>
<dbReference type="VEuPathDB" id="VectorBase:HLOH_039918"/>
<dbReference type="OrthoDB" id="247542at2759"/>
<dbReference type="GO" id="GO:0047372">
    <property type="term" value="F:monoacylglycerol lipase activity"/>
    <property type="evidence" value="ECO:0007669"/>
    <property type="project" value="TreeGrafter"/>
</dbReference>
<feature type="transmembrane region" description="Helical" evidence="1">
    <location>
        <begin position="15"/>
        <end position="36"/>
    </location>
</feature>
<evidence type="ECO:0000313" key="2">
    <source>
        <dbReference type="EMBL" id="KAH9383777.1"/>
    </source>
</evidence>
<keyword evidence="1" id="KW-0812">Transmembrane</keyword>
<comment type="caution">
    <text evidence="2">The sequence shown here is derived from an EMBL/GenBank/DDBJ whole genome shotgun (WGS) entry which is preliminary data.</text>
</comment>
<dbReference type="GO" id="GO:0034338">
    <property type="term" value="F:short-chain carboxylesterase activity"/>
    <property type="evidence" value="ECO:0007669"/>
    <property type="project" value="TreeGrafter"/>
</dbReference>
<dbReference type="EMBL" id="JABSTR010001252">
    <property type="protein sequence ID" value="KAH9383777.1"/>
    <property type="molecule type" value="Genomic_DNA"/>
</dbReference>
<dbReference type="PANTHER" id="PTHR10794">
    <property type="entry name" value="ABHYDROLASE DOMAIN-CONTAINING PROTEIN"/>
    <property type="match status" value="1"/>
</dbReference>
<dbReference type="AlphaFoldDB" id="A0A9J6H9S4"/>